<reference evidence="1 2" key="1">
    <citation type="submission" date="2019-05" db="EMBL/GenBank/DDBJ databases">
        <authorList>
            <person name="Chen C."/>
        </authorList>
    </citation>
    <scope>NUCLEOTIDE SEQUENCE [LARGE SCALE GENOMIC DNA]</scope>
    <source>
        <strain evidence="1 2">HB172198</strain>
    </source>
</reference>
<dbReference type="KEGG" id="palo:E6C60_2688"/>
<evidence type="ECO:0000313" key="2">
    <source>
        <dbReference type="Proteomes" id="UP000300879"/>
    </source>
</evidence>
<proteinExistence type="predicted"/>
<name>A0A4P8XNU3_9BACL</name>
<protein>
    <submittedName>
        <fullName evidence="1">Uncharacterized protein</fullName>
    </submittedName>
</protein>
<dbReference type="EMBL" id="CP040396">
    <property type="protein sequence ID" value="QCT03400.1"/>
    <property type="molecule type" value="Genomic_DNA"/>
</dbReference>
<dbReference type="RefSeq" id="WP_175415296.1">
    <property type="nucleotide sequence ID" value="NZ_CP040396.1"/>
</dbReference>
<accession>A0A4P8XNU3</accession>
<sequence length="52" mass="5976">MNFIVIVLIIAFAGVISNQYSGLQQMRKLQSSLDSINRKLDRITKEKLHDND</sequence>
<keyword evidence="2" id="KW-1185">Reference proteome</keyword>
<dbReference type="AlphaFoldDB" id="A0A4P8XNU3"/>
<evidence type="ECO:0000313" key="1">
    <source>
        <dbReference type="EMBL" id="QCT03400.1"/>
    </source>
</evidence>
<gene>
    <name evidence="1" type="ORF">E6C60_2688</name>
</gene>
<organism evidence="1 2">
    <name type="scientific">Paenibacillus algicola</name>
    <dbReference type="NCBI Taxonomy" id="2565926"/>
    <lineage>
        <taxon>Bacteria</taxon>
        <taxon>Bacillati</taxon>
        <taxon>Bacillota</taxon>
        <taxon>Bacilli</taxon>
        <taxon>Bacillales</taxon>
        <taxon>Paenibacillaceae</taxon>
        <taxon>Paenibacillus</taxon>
    </lineage>
</organism>
<dbReference type="Proteomes" id="UP000300879">
    <property type="component" value="Chromosome"/>
</dbReference>